<name>A0A0S7EQJ4_9TELE</name>
<feature type="non-terminal residue" evidence="2">
    <location>
        <position position="101"/>
    </location>
</feature>
<feature type="compositionally biased region" description="Basic and acidic residues" evidence="1">
    <location>
        <begin position="35"/>
        <end position="44"/>
    </location>
</feature>
<evidence type="ECO:0000313" key="2">
    <source>
        <dbReference type="EMBL" id="JAO07247.1"/>
    </source>
</evidence>
<organism evidence="2">
    <name type="scientific">Poeciliopsis prolifica</name>
    <name type="common">blackstripe livebearer</name>
    <dbReference type="NCBI Taxonomy" id="188132"/>
    <lineage>
        <taxon>Eukaryota</taxon>
        <taxon>Metazoa</taxon>
        <taxon>Chordata</taxon>
        <taxon>Craniata</taxon>
        <taxon>Vertebrata</taxon>
        <taxon>Euteleostomi</taxon>
        <taxon>Actinopterygii</taxon>
        <taxon>Neopterygii</taxon>
        <taxon>Teleostei</taxon>
        <taxon>Neoteleostei</taxon>
        <taxon>Acanthomorphata</taxon>
        <taxon>Ovalentaria</taxon>
        <taxon>Atherinomorphae</taxon>
        <taxon>Cyprinodontiformes</taxon>
        <taxon>Poeciliidae</taxon>
        <taxon>Poeciliinae</taxon>
        <taxon>Poeciliopsis</taxon>
    </lineage>
</organism>
<dbReference type="AlphaFoldDB" id="A0A0S7EQJ4"/>
<sequence length="101" mass="11105">GGEGGEAVTLSSPARRHTQQRQRQRGGQQKKERKPQKEQGRERGFVLFVPPSPVVARPESGEQAPLMSVNSEKSSSPERPETQQKAPVSTPPPMFLALYVT</sequence>
<protein>
    <submittedName>
        <fullName evidence="2">PPUP7266</fullName>
    </submittedName>
</protein>
<feature type="non-terminal residue" evidence="2">
    <location>
        <position position="1"/>
    </location>
</feature>
<accession>A0A0S7EQJ4</accession>
<dbReference type="EMBL" id="GBYX01474416">
    <property type="protein sequence ID" value="JAO07247.1"/>
    <property type="molecule type" value="Transcribed_RNA"/>
</dbReference>
<feature type="region of interest" description="Disordered" evidence="1">
    <location>
        <begin position="1"/>
        <end position="93"/>
    </location>
</feature>
<reference evidence="2" key="1">
    <citation type="submission" date="2014-12" db="EMBL/GenBank/DDBJ databases">
        <title>Parallel Evolution in Life History Adaptation Evident in the Tissue-Specific Poeciliopsis prolifica transcriptome.</title>
        <authorList>
            <person name="Jue N.K."/>
            <person name="Foley R.J."/>
            <person name="Obergfell C."/>
            <person name="Reznick D.N."/>
            <person name="O'Neill R.J."/>
            <person name="O'Neill M.J."/>
        </authorList>
    </citation>
    <scope>NUCLEOTIDE SEQUENCE</scope>
</reference>
<gene>
    <name evidence="2" type="primary">PPUP7266</name>
</gene>
<proteinExistence type="predicted"/>
<feature type="compositionally biased region" description="Basic residues" evidence="1">
    <location>
        <begin position="14"/>
        <end position="24"/>
    </location>
</feature>
<evidence type="ECO:0000256" key="1">
    <source>
        <dbReference type="SAM" id="MobiDB-lite"/>
    </source>
</evidence>